<protein>
    <submittedName>
        <fullName evidence="1">Uncharacterized protein</fullName>
    </submittedName>
</protein>
<dbReference type="PATRIC" id="fig|470.1345.peg.1219"/>
<dbReference type="EMBL" id="CP008706">
    <property type="protein sequence ID" value="AKA31006.1"/>
    <property type="molecule type" value="Genomic_DNA"/>
</dbReference>
<organism evidence="1 5">
    <name type="scientific">Acinetobacter baumannii</name>
    <dbReference type="NCBI Taxonomy" id="470"/>
    <lineage>
        <taxon>Bacteria</taxon>
        <taxon>Pseudomonadati</taxon>
        <taxon>Pseudomonadota</taxon>
        <taxon>Gammaproteobacteria</taxon>
        <taxon>Moraxellales</taxon>
        <taxon>Moraxellaceae</taxon>
        <taxon>Acinetobacter</taxon>
        <taxon>Acinetobacter calcoaceticus/baumannii complex</taxon>
    </lineage>
</organism>
<dbReference type="Proteomes" id="UP000032746">
    <property type="component" value="Chromosome"/>
</dbReference>
<evidence type="ECO:0000313" key="2">
    <source>
        <dbReference type="EMBL" id="MBD0222156.1"/>
    </source>
</evidence>
<reference evidence="5" key="2">
    <citation type="submission" date="2015-03" db="EMBL/GenBank/DDBJ databases">
        <authorList>
            <person name="Gallagher L.A."/>
            <person name="Hayden H.S."/>
            <person name="Weiss E.J."/>
            <person name="Hager K.R."/>
            <person name="Ramage E."/>
            <person name="Radey M.R."/>
            <person name="Bydalek R."/>
            <person name="Manoil C."/>
            <person name="Miller S.I."/>
            <person name="Brittnacher M.J."/>
        </authorList>
    </citation>
    <scope>NUCLEOTIDE SEQUENCE [LARGE SCALE GENOMIC DNA]</scope>
    <source>
        <strain evidence="5">AB5075-UW</strain>
    </source>
</reference>
<evidence type="ECO:0000313" key="6">
    <source>
        <dbReference type="Proteomes" id="UP000268239"/>
    </source>
</evidence>
<dbReference type="RefSeq" id="WP_000453627.1">
    <property type="nucleotide sequence ID" value="NZ_CABEFM010000008.1"/>
</dbReference>
<dbReference type="EMBL" id="RFDI01001058">
    <property type="protein sequence ID" value="RSR49708.1"/>
    <property type="molecule type" value="Genomic_DNA"/>
</dbReference>
<evidence type="ECO:0000313" key="4">
    <source>
        <dbReference type="EMBL" id="RTQ73574.1"/>
    </source>
</evidence>
<reference evidence="4 6" key="4">
    <citation type="submission" date="2018-12" db="EMBL/GenBank/DDBJ databases">
        <title>Draft Genome Sequences Human Pathogenic Acinetobacter baumannii Strains.</title>
        <authorList>
            <person name="Madhi M."/>
            <person name="Ronco T."/>
            <person name="Olsen R.H."/>
            <person name="Hassani A."/>
        </authorList>
    </citation>
    <scope>NUCLEOTIDE SEQUENCE [LARGE SCALE GENOMIC DNA]</scope>
    <source>
        <strain evidence="4 6">AB3</strain>
    </source>
</reference>
<evidence type="ECO:0000313" key="3">
    <source>
        <dbReference type="EMBL" id="RSR49708.1"/>
    </source>
</evidence>
<evidence type="ECO:0000313" key="5">
    <source>
        <dbReference type="Proteomes" id="UP000032746"/>
    </source>
</evidence>
<dbReference type="EMBL" id="RXLU01000095">
    <property type="protein sequence ID" value="RTQ73574.1"/>
    <property type="molecule type" value="Genomic_DNA"/>
</dbReference>
<sequence>MEVNKKVKGLTKNIISLCMDITATGNDAFFSYQAHVGWLEVKVYRGSWNRTSDPIYSKDYIEVVISDDEHANHVIHKLKRTAEELTEILEGFLGKN</sequence>
<reference evidence="1 5" key="1">
    <citation type="journal article" date="2015" name="J. Bacteriol.">
        <title>Resources for Genetic and Genomic Analysis of Emerging Pathogen Acinetobacter baumannii.</title>
        <authorList>
            <person name="Gallagher L.A."/>
            <person name="Ramage E."/>
            <person name="Weiss E.J."/>
            <person name="Radey M."/>
            <person name="Hayden H.S."/>
            <person name="Held K.G."/>
            <person name="Huse H.K."/>
            <person name="Zurawski D.V."/>
            <person name="Brittnacher M.J."/>
            <person name="Manoil C."/>
        </authorList>
    </citation>
    <scope>NUCLEOTIDE SEQUENCE [LARGE SCALE GENOMIC DNA]</scope>
    <source>
        <strain evidence="1 5">AB5075-UW</strain>
    </source>
</reference>
<dbReference type="Proteomes" id="UP000634608">
    <property type="component" value="Unassembled WGS sequence"/>
</dbReference>
<reference evidence="2" key="5">
    <citation type="submission" date="2020-08" db="EMBL/GenBank/DDBJ databases">
        <title>Diversity of carbapenem-resistant Acinetobacter baumannii and bacteriophage-mediated spread of the Oxa23 carbapenemase.</title>
        <authorList>
            <person name="Abouelfetouh A."/>
            <person name="Mattock J."/>
            <person name="Turner D."/>
            <person name="Li E."/>
            <person name="Evans B.A."/>
        </authorList>
    </citation>
    <scope>NUCLEOTIDE SEQUENCE</scope>
    <source>
        <strain evidence="2">A86</strain>
    </source>
</reference>
<dbReference type="Proteomes" id="UP000280073">
    <property type="component" value="Unassembled WGS sequence"/>
</dbReference>
<accession>A0A0D5YGV9</accession>
<name>A0A0D5YGV9_ACIBA</name>
<dbReference type="AlphaFoldDB" id="A0A0D5YGV9"/>
<reference evidence="3 7" key="3">
    <citation type="submission" date="2018-10" db="EMBL/GenBank/DDBJ databases">
        <title>GWAS and RNA-Seq identify cryptic mechanisms of antimicrobial resistance in Acinetobacter baumannii.</title>
        <authorList>
            <person name="Sahl J.W."/>
        </authorList>
    </citation>
    <scope>NUCLEOTIDE SEQUENCE [LARGE SCALE GENOMIC DNA]</scope>
    <source>
        <strain evidence="3 7">TG28175</strain>
    </source>
</reference>
<proteinExistence type="predicted"/>
<dbReference type="EMBL" id="JACSVK010000225">
    <property type="protein sequence ID" value="MBD0222156.1"/>
    <property type="molecule type" value="Genomic_DNA"/>
</dbReference>
<gene>
    <name evidence="1" type="ORF">ABUW_1258</name>
    <name evidence="3" type="ORF">EA686_17470</name>
    <name evidence="4" type="ORF">EJ062_14960</name>
    <name evidence="2" type="ORF">IAG11_20130</name>
</gene>
<evidence type="ECO:0000313" key="1">
    <source>
        <dbReference type="EMBL" id="AKA31006.1"/>
    </source>
</evidence>
<dbReference type="Proteomes" id="UP000268239">
    <property type="component" value="Unassembled WGS sequence"/>
</dbReference>
<evidence type="ECO:0000313" key="7">
    <source>
        <dbReference type="Proteomes" id="UP000280073"/>
    </source>
</evidence>